<dbReference type="SUPFAM" id="SSF101898">
    <property type="entry name" value="NHL repeat"/>
    <property type="match status" value="1"/>
</dbReference>
<organism evidence="1 2">
    <name type="scientific">Mytilus edulis</name>
    <name type="common">Blue mussel</name>
    <dbReference type="NCBI Taxonomy" id="6550"/>
    <lineage>
        <taxon>Eukaryota</taxon>
        <taxon>Metazoa</taxon>
        <taxon>Spiralia</taxon>
        <taxon>Lophotrochozoa</taxon>
        <taxon>Mollusca</taxon>
        <taxon>Bivalvia</taxon>
        <taxon>Autobranchia</taxon>
        <taxon>Pteriomorphia</taxon>
        <taxon>Mytilida</taxon>
        <taxon>Mytiloidea</taxon>
        <taxon>Mytilidae</taxon>
        <taxon>Mytilinae</taxon>
        <taxon>Mytilus</taxon>
    </lineage>
</organism>
<reference evidence="1" key="1">
    <citation type="submission" date="2021-03" db="EMBL/GenBank/DDBJ databases">
        <authorList>
            <person name="Bekaert M."/>
        </authorList>
    </citation>
    <scope>NUCLEOTIDE SEQUENCE</scope>
</reference>
<name>A0A8S3QD60_MYTED</name>
<accession>A0A8S3QD60</accession>
<dbReference type="EMBL" id="CAJPWZ010000486">
    <property type="protein sequence ID" value="CAG2194607.1"/>
    <property type="molecule type" value="Genomic_DNA"/>
</dbReference>
<comment type="caution">
    <text evidence="1">The sequence shown here is derived from an EMBL/GenBank/DDBJ whole genome shotgun (WGS) entry which is preliminary data.</text>
</comment>
<proteinExistence type="predicted"/>
<dbReference type="InterPro" id="IPR011042">
    <property type="entry name" value="6-blade_b-propeller_TolB-like"/>
</dbReference>
<dbReference type="AlphaFoldDB" id="A0A8S3QD60"/>
<protein>
    <submittedName>
        <fullName evidence="1">Uncharacterized protein</fullName>
    </submittedName>
</protein>
<keyword evidence="2" id="KW-1185">Reference proteome</keyword>
<dbReference type="Gene3D" id="2.120.10.30">
    <property type="entry name" value="TolB, C-terminal domain"/>
    <property type="match status" value="1"/>
</dbReference>
<evidence type="ECO:0000313" key="2">
    <source>
        <dbReference type="Proteomes" id="UP000683360"/>
    </source>
</evidence>
<sequence>MKRIEKEVSGKNEYIRSISGSESLKQMVLSFTINTAIKNLISDIPNFGKIKFESIPSNIELTTRKQKQAQMMVTIVPSRLFENINLKLQQTIDTKRTRDTYGTCLLPDRRIVYTSHKDFGVSSVMVLNANGSLDFEVLLPSSSLSCFDVTNITDNNTLAVSSGWCQGIRMINLNDETISDIVGGEVPACCYVATFSEKFCHTNPNENTVKCYDLKCKLQWTFENKTILQTPGGITVDSSGRKSNNVIIISSDGKQHRQLLSGSEGLFEPWAIYFSKEGNMLIVANKRGEAFLYSVN</sequence>
<gene>
    <name evidence="1" type="ORF">MEDL_9629</name>
</gene>
<evidence type="ECO:0000313" key="1">
    <source>
        <dbReference type="EMBL" id="CAG2194607.1"/>
    </source>
</evidence>
<dbReference type="Proteomes" id="UP000683360">
    <property type="component" value="Unassembled WGS sequence"/>
</dbReference>